<comment type="subunit">
    <text evidence="5">Binds to both phosphatidylinositol (PI) and phosphatidylinositol 3,5-bisphosphate (PIP2).</text>
</comment>
<dbReference type="InterPro" id="IPR050805">
    <property type="entry name" value="ATG15_Lipase"/>
</dbReference>
<feature type="signal peptide" evidence="19">
    <location>
        <begin position="1"/>
        <end position="25"/>
    </location>
</feature>
<dbReference type="Proteomes" id="UP000789342">
    <property type="component" value="Unassembled WGS sequence"/>
</dbReference>
<proteinExistence type="inferred from homology"/>
<keyword evidence="16" id="KW-0325">Glycoprotein</keyword>
<comment type="subcellular location">
    <subcellularLocation>
        <location evidence="3">Endosome</location>
        <location evidence="3">Multivesicular body membrane</location>
        <topology evidence="3">Single-pass type II membrane protein</topology>
    </subcellularLocation>
    <subcellularLocation>
        <location evidence="2">Prevacuolar compartment membrane</location>
        <topology evidence="2">Single-pass type II membrane protein</topology>
    </subcellularLocation>
</comment>
<evidence type="ECO:0000256" key="5">
    <source>
        <dbReference type="ARBA" id="ARBA00011137"/>
    </source>
</evidence>
<evidence type="ECO:0000256" key="3">
    <source>
        <dbReference type="ARBA" id="ARBA00004343"/>
    </source>
</evidence>
<dbReference type="InterPro" id="IPR029058">
    <property type="entry name" value="AB_hydrolase_fold"/>
</dbReference>
<dbReference type="GO" id="GO:0034727">
    <property type="term" value="P:piecemeal microautophagy of the nucleus"/>
    <property type="evidence" value="ECO:0007669"/>
    <property type="project" value="TreeGrafter"/>
</dbReference>
<keyword evidence="7" id="KW-0812">Transmembrane</keyword>
<organism evidence="21 22">
    <name type="scientific">Acaulospora morrowiae</name>
    <dbReference type="NCBI Taxonomy" id="94023"/>
    <lineage>
        <taxon>Eukaryota</taxon>
        <taxon>Fungi</taxon>
        <taxon>Fungi incertae sedis</taxon>
        <taxon>Mucoromycota</taxon>
        <taxon>Glomeromycotina</taxon>
        <taxon>Glomeromycetes</taxon>
        <taxon>Diversisporales</taxon>
        <taxon>Acaulosporaceae</taxon>
        <taxon>Acaulospora</taxon>
    </lineage>
</organism>
<dbReference type="GO" id="GO:0004806">
    <property type="term" value="F:triacylglycerol lipase activity"/>
    <property type="evidence" value="ECO:0007669"/>
    <property type="project" value="UniProtKB-EC"/>
</dbReference>
<keyword evidence="9" id="KW-0378">Hydrolase</keyword>
<evidence type="ECO:0000256" key="14">
    <source>
        <dbReference type="ARBA" id="ARBA00023098"/>
    </source>
</evidence>
<dbReference type="GO" id="GO:0004620">
    <property type="term" value="F:phospholipase activity"/>
    <property type="evidence" value="ECO:0007669"/>
    <property type="project" value="TreeGrafter"/>
</dbReference>
<accession>A0A9N9BX92</accession>
<reference evidence="21" key="1">
    <citation type="submission" date="2021-06" db="EMBL/GenBank/DDBJ databases">
        <authorList>
            <person name="Kallberg Y."/>
            <person name="Tangrot J."/>
            <person name="Rosling A."/>
        </authorList>
    </citation>
    <scope>NUCLEOTIDE SEQUENCE</scope>
    <source>
        <strain evidence="21">CL551</strain>
    </source>
</reference>
<evidence type="ECO:0000256" key="7">
    <source>
        <dbReference type="ARBA" id="ARBA00022692"/>
    </source>
</evidence>
<sequence length="424" mass="48370">MSIRILIFLSGILFLKFILIIPTWAEEFAESGDSMRSSPEPIGELRTVTLKHVYHHGSSRFPKLLRRKDFTEVSLRAQELETGESFTHAIRIINGTSVSSSRHTVEEFRQKSQNDHVSLIMDWKDKGIRLPKIRDLETLTNFAKMTYNAYTEIGNEDWYDLGDRYRVNDSFGWDKDGIRGHVFGDANNEILIISLKGTSMGFGAGPTVPNDKLNDNLLFSCCCANVDRTWTPVCKCRIESDRCDKACLEKTVDLEESYYNVARRLFERVSEDFPKAQIWLTGHSLGGALSALVGNTFGVPVVAFESPGERLPAQRLHLPGPPALPYHKMNIWHIGHSADPIYMGVCNGLGSSCYIGGYAMETKCHLGFAMLFDVVEKFNWRIDVRTHRIKDVIERILNIWEWELPKLEPEFECEDCGYWNFIDV</sequence>
<keyword evidence="13" id="KW-0072">Autophagy</keyword>
<evidence type="ECO:0000256" key="12">
    <source>
        <dbReference type="ARBA" id="ARBA00022989"/>
    </source>
</evidence>
<evidence type="ECO:0000256" key="2">
    <source>
        <dbReference type="ARBA" id="ARBA00004270"/>
    </source>
</evidence>
<keyword evidence="15" id="KW-0472">Membrane</keyword>
<evidence type="ECO:0000313" key="21">
    <source>
        <dbReference type="EMBL" id="CAG8584190.1"/>
    </source>
</evidence>
<dbReference type="SUPFAM" id="SSF53474">
    <property type="entry name" value="alpha/beta-Hydrolases"/>
    <property type="match status" value="1"/>
</dbReference>
<evidence type="ECO:0000256" key="13">
    <source>
        <dbReference type="ARBA" id="ARBA00023006"/>
    </source>
</evidence>
<evidence type="ECO:0000256" key="17">
    <source>
        <dbReference type="ARBA" id="ARBA00024663"/>
    </source>
</evidence>
<keyword evidence="14" id="KW-0443">Lipid metabolism</keyword>
<dbReference type="OrthoDB" id="58570at2759"/>
<evidence type="ECO:0000256" key="8">
    <source>
        <dbReference type="ARBA" id="ARBA00022753"/>
    </source>
</evidence>
<keyword evidence="10" id="KW-0442">Lipid degradation</keyword>
<dbReference type="PANTHER" id="PTHR47175">
    <property type="entry name" value="LIPASE ATG15-RELATED"/>
    <property type="match status" value="1"/>
</dbReference>
<evidence type="ECO:0000256" key="19">
    <source>
        <dbReference type="SAM" id="SignalP"/>
    </source>
</evidence>
<protein>
    <recommendedName>
        <fullName evidence="6">triacylglycerol lipase</fullName>
        <ecNumber evidence="6">3.1.1.3</ecNumber>
    </recommendedName>
    <alternativeName>
        <fullName evidence="18">Autophagy-related protein 15</fullName>
    </alternativeName>
</protein>
<dbReference type="GO" id="GO:0032585">
    <property type="term" value="C:multivesicular body membrane"/>
    <property type="evidence" value="ECO:0007669"/>
    <property type="project" value="UniProtKB-SubCell"/>
</dbReference>
<keyword evidence="8" id="KW-0967">Endosome</keyword>
<evidence type="ECO:0000256" key="11">
    <source>
        <dbReference type="ARBA" id="ARBA00022968"/>
    </source>
</evidence>
<comment type="caution">
    <text evidence="21">The sequence shown here is derived from an EMBL/GenBank/DDBJ whole genome shotgun (WGS) entry which is preliminary data.</text>
</comment>
<dbReference type="EMBL" id="CAJVPV010005071">
    <property type="protein sequence ID" value="CAG8584190.1"/>
    <property type="molecule type" value="Genomic_DNA"/>
</dbReference>
<keyword evidence="11" id="KW-0735">Signal-anchor</keyword>
<evidence type="ECO:0000256" key="15">
    <source>
        <dbReference type="ARBA" id="ARBA00023136"/>
    </source>
</evidence>
<name>A0A9N9BX92_9GLOM</name>
<dbReference type="GO" id="GO:0034496">
    <property type="term" value="P:multivesicular body membrane disassembly"/>
    <property type="evidence" value="ECO:0007669"/>
    <property type="project" value="TreeGrafter"/>
</dbReference>
<evidence type="ECO:0000259" key="20">
    <source>
        <dbReference type="Pfam" id="PF01764"/>
    </source>
</evidence>
<dbReference type="GO" id="GO:0005775">
    <property type="term" value="C:vacuolar lumen"/>
    <property type="evidence" value="ECO:0007669"/>
    <property type="project" value="TreeGrafter"/>
</dbReference>
<evidence type="ECO:0000256" key="6">
    <source>
        <dbReference type="ARBA" id="ARBA00013279"/>
    </source>
</evidence>
<dbReference type="Gene3D" id="3.40.50.1820">
    <property type="entry name" value="alpha/beta hydrolase"/>
    <property type="match status" value="1"/>
</dbReference>
<evidence type="ECO:0000256" key="16">
    <source>
        <dbReference type="ARBA" id="ARBA00023180"/>
    </source>
</evidence>
<dbReference type="EC" id="3.1.1.3" evidence="6"/>
<evidence type="ECO:0000256" key="4">
    <source>
        <dbReference type="ARBA" id="ARBA00010701"/>
    </source>
</evidence>
<evidence type="ECO:0000256" key="18">
    <source>
        <dbReference type="ARBA" id="ARBA00029828"/>
    </source>
</evidence>
<dbReference type="Pfam" id="PF01764">
    <property type="entry name" value="Lipase_3"/>
    <property type="match status" value="1"/>
</dbReference>
<comment type="similarity">
    <text evidence="4">Belongs to the AB hydrolase superfamily. Lipase family.</text>
</comment>
<comment type="catalytic activity">
    <reaction evidence="1">
        <text>a triacylglycerol + H2O = a diacylglycerol + a fatty acid + H(+)</text>
        <dbReference type="Rhea" id="RHEA:12044"/>
        <dbReference type="ChEBI" id="CHEBI:15377"/>
        <dbReference type="ChEBI" id="CHEBI:15378"/>
        <dbReference type="ChEBI" id="CHEBI:17855"/>
        <dbReference type="ChEBI" id="CHEBI:18035"/>
        <dbReference type="ChEBI" id="CHEBI:28868"/>
        <dbReference type="EC" id="3.1.1.3"/>
    </reaction>
</comment>
<dbReference type="AlphaFoldDB" id="A0A9N9BX92"/>
<dbReference type="PANTHER" id="PTHR47175:SF2">
    <property type="entry name" value="LIPASE ATG15-RELATED"/>
    <property type="match status" value="1"/>
</dbReference>
<evidence type="ECO:0000313" key="22">
    <source>
        <dbReference type="Proteomes" id="UP000789342"/>
    </source>
</evidence>
<keyword evidence="19" id="KW-0732">Signal</keyword>
<dbReference type="InterPro" id="IPR002921">
    <property type="entry name" value="Fungal_lipase-type"/>
</dbReference>
<dbReference type="GO" id="GO:0046461">
    <property type="term" value="P:neutral lipid catabolic process"/>
    <property type="evidence" value="ECO:0007669"/>
    <property type="project" value="TreeGrafter"/>
</dbReference>
<evidence type="ECO:0000256" key="1">
    <source>
        <dbReference type="ARBA" id="ARBA00001024"/>
    </source>
</evidence>
<keyword evidence="22" id="KW-1185">Reference proteome</keyword>
<evidence type="ECO:0000256" key="10">
    <source>
        <dbReference type="ARBA" id="ARBA00022963"/>
    </source>
</evidence>
<gene>
    <name evidence="21" type="ORF">AMORRO_LOCUS7046</name>
</gene>
<dbReference type="GO" id="GO:0006660">
    <property type="term" value="P:phosphatidylserine catabolic process"/>
    <property type="evidence" value="ECO:0007669"/>
    <property type="project" value="TreeGrafter"/>
</dbReference>
<evidence type="ECO:0000256" key="9">
    <source>
        <dbReference type="ARBA" id="ARBA00022801"/>
    </source>
</evidence>
<keyword evidence="12" id="KW-1133">Transmembrane helix</keyword>
<feature type="domain" description="Fungal lipase-type" evidence="20">
    <location>
        <begin position="255"/>
        <end position="294"/>
    </location>
</feature>
<feature type="chain" id="PRO_5040372225" description="triacylglycerol lipase" evidence="19">
    <location>
        <begin position="26"/>
        <end position="424"/>
    </location>
</feature>
<comment type="function">
    <text evidence="17">Lipase which is essential for lysis of subvacuolar cytoplasm to vacuole targeted bodies and intravacuolar autophagic bodies. Involved in the lysis of intravacuolar multivesicular body (MVB) vesicles. The intravacuolar membrane disintegration by ATG15 is critical to life span extension.</text>
</comment>